<protein>
    <submittedName>
        <fullName evidence="2">LPXTG cell wall anchor domain-containing protein</fullName>
    </submittedName>
</protein>
<proteinExistence type="predicted"/>
<comment type="caution">
    <text evidence="2">The sequence shown here is derived from an EMBL/GenBank/DDBJ whole genome shotgun (WGS) entry which is preliminary data.</text>
</comment>
<evidence type="ECO:0000256" key="1">
    <source>
        <dbReference type="SAM" id="Phobius"/>
    </source>
</evidence>
<reference evidence="3" key="1">
    <citation type="journal article" date="2019" name="Int. J. Syst. Evol. Microbiol.">
        <title>The Global Catalogue of Microorganisms (GCM) 10K type strain sequencing project: providing services to taxonomists for standard genome sequencing and annotation.</title>
        <authorList>
            <consortium name="The Broad Institute Genomics Platform"/>
            <consortium name="The Broad Institute Genome Sequencing Center for Infectious Disease"/>
            <person name="Wu L."/>
            <person name="Ma J."/>
        </authorList>
    </citation>
    <scope>NUCLEOTIDE SEQUENCE [LARGE SCALE GENOMIC DNA]</scope>
    <source>
        <strain evidence="3">CCUG 60529</strain>
    </source>
</reference>
<evidence type="ECO:0000313" key="2">
    <source>
        <dbReference type="EMBL" id="MFD0836536.1"/>
    </source>
</evidence>
<gene>
    <name evidence="2" type="ORF">ACFQ0I_12225</name>
</gene>
<feature type="transmembrane region" description="Helical" evidence="1">
    <location>
        <begin position="29"/>
        <end position="45"/>
    </location>
</feature>
<accession>A0ABW3BTX3</accession>
<keyword evidence="3" id="KW-1185">Reference proteome</keyword>
<evidence type="ECO:0000313" key="3">
    <source>
        <dbReference type="Proteomes" id="UP001597011"/>
    </source>
</evidence>
<dbReference type="RefSeq" id="WP_379942653.1">
    <property type="nucleotide sequence ID" value="NZ_JBHTIB010000012.1"/>
</dbReference>
<name>A0ABW3BTX3_9FLAO</name>
<dbReference type="Proteomes" id="UP001597011">
    <property type="component" value="Unassembled WGS sequence"/>
</dbReference>
<keyword evidence="1" id="KW-0472">Membrane</keyword>
<dbReference type="NCBIfam" id="TIGR01167">
    <property type="entry name" value="LPXTG_anchor"/>
    <property type="match status" value="1"/>
</dbReference>
<keyword evidence="1" id="KW-0812">Transmembrane</keyword>
<sequence length="65" mass="7450">MKYINYILILAGAVVAIYAKTGTEQNQYILIGGIMMLMAGIYRISKTIPSRDTDERRYDNNENEM</sequence>
<dbReference type="EMBL" id="JBHTIB010000012">
    <property type="protein sequence ID" value="MFD0836536.1"/>
    <property type="molecule type" value="Genomic_DNA"/>
</dbReference>
<keyword evidence="1" id="KW-1133">Transmembrane helix</keyword>
<organism evidence="2 3">
    <name type="scientific">Mariniflexile aquimaris</name>
    <dbReference type="NCBI Taxonomy" id="881009"/>
    <lineage>
        <taxon>Bacteria</taxon>
        <taxon>Pseudomonadati</taxon>
        <taxon>Bacteroidota</taxon>
        <taxon>Flavobacteriia</taxon>
        <taxon>Flavobacteriales</taxon>
        <taxon>Flavobacteriaceae</taxon>
        <taxon>Mariniflexile</taxon>
    </lineage>
</organism>